<keyword evidence="1" id="KW-0812">Transmembrane</keyword>
<gene>
    <name evidence="2" type="ORF">g.13413</name>
</gene>
<protein>
    <submittedName>
        <fullName evidence="2">Uncharacterized protein</fullName>
    </submittedName>
</protein>
<dbReference type="EMBL" id="GGMS01007171">
    <property type="protein sequence ID" value="MBY76374.1"/>
    <property type="molecule type" value="Transcribed_RNA"/>
</dbReference>
<evidence type="ECO:0000256" key="1">
    <source>
        <dbReference type="SAM" id="Phobius"/>
    </source>
</evidence>
<proteinExistence type="predicted"/>
<evidence type="ECO:0000313" key="2">
    <source>
        <dbReference type="EMBL" id="MBY76374.1"/>
    </source>
</evidence>
<dbReference type="AlphaFoldDB" id="A0A2S2QF71"/>
<reference evidence="2" key="1">
    <citation type="submission" date="2018-04" db="EMBL/GenBank/DDBJ databases">
        <title>Transcriptome assembly of Sipha flava.</title>
        <authorList>
            <person name="Scully E.D."/>
            <person name="Geib S.M."/>
            <person name="Palmer N.A."/>
            <person name="Koch K."/>
            <person name="Bradshaw J."/>
            <person name="Heng-Moss T."/>
            <person name="Sarath G."/>
        </authorList>
    </citation>
    <scope>NUCLEOTIDE SEQUENCE</scope>
</reference>
<organism evidence="2">
    <name type="scientific">Sipha flava</name>
    <name type="common">yellow sugarcane aphid</name>
    <dbReference type="NCBI Taxonomy" id="143950"/>
    <lineage>
        <taxon>Eukaryota</taxon>
        <taxon>Metazoa</taxon>
        <taxon>Ecdysozoa</taxon>
        <taxon>Arthropoda</taxon>
        <taxon>Hexapoda</taxon>
        <taxon>Insecta</taxon>
        <taxon>Pterygota</taxon>
        <taxon>Neoptera</taxon>
        <taxon>Paraneoptera</taxon>
        <taxon>Hemiptera</taxon>
        <taxon>Sternorrhyncha</taxon>
        <taxon>Aphidomorpha</taxon>
        <taxon>Aphidoidea</taxon>
        <taxon>Aphididae</taxon>
        <taxon>Sipha</taxon>
    </lineage>
</organism>
<name>A0A2S2QF71_9HEMI</name>
<feature type="transmembrane region" description="Helical" evidence="1">
    <location>
        <begin position="6"/>
        <end position="26"/>
    </location>
</feature>
<keyword evidence="1" id="KW-0472">Membrane</keyword>
<keyword evidence="1" id="KW-1133">Transmembrane helix</keyword>
<dbReference type="OrthoDB" id="414982at2759"/>
<sequence length="106" mass="12078">MVNIYYFTLDIYLIYYYYFFFIYKGIANVPANRKPNFVSKILSVVEPAHQANIQIAPQIFVPNISAGTSNAKSINSQPDDEICMAVLDEFQKQDLADTIRGNALIF</sequence>
<accession>A0A2S2QF71</accession>